<comment type="caution">
    <text evidence="3">The sequence shown here is derived from an EMBL/GenBank/DDBJ whole genome shotgun (WGS) entry which is preliminary data.</text>
</comment>
<protein>
    <recommendedName>
        <fullName evidence="2">SLH domain-containing protein</fullName>
    </recommendedName>
</protein>
<evidence type="ECO:0000256" key="1">
    <source>
        <dbReference type="SAM" id="SignalP"/>
    </source>
</evidence>
<sequence length="846" mass="91436">MTGNTKVWRAPLAGLASVAMIATMGVAASTANAAPLQTPDVQVTLDTNGGKFVGSPSDPSAAKFVDTAKTKLQLTDSKQTDAQGVNYADGVFEHLYDWYGTDGFVKNSGYVFTGWYTSPDAGGQAVDPEAALEDGTTLYAHWAVDYSDESEEGVTFNLLYGQAGHTTKVAEAINPDGTAKVVNPSYDGNSVFVRLADGDQVADWQVPSEDVAGDGFVFGGFDGVDSAKRGTMLNAKADKGVIVNFPATSGYDYYKDGEKVTGGKSDVLRGATLTPYQAVKGADTSSVQLANGWQYYVGSDSSHPTAIEGNTLNIPAGLSEIWLLAYNFQPATQYNVSVSDAYNKKSYFTPSTSTFEEAYGKTLEDVTRVNTKAFDGWYDPEATVTYYDAAGNKKTVKNSAFFNFYNLTASNVTGAWDNADPVKFDFSVAYGQGQVNVWALFDIAARYRTFTVKPLYDQAKSVTVKLYEDKTIGEQLKAVESQWERSGYSIEGYYTRISGGKALAGFKVNLDSKVDDTHPEATDGNVLYVNYTADSKYGKYGLLFNLKRGYSFVKKTHGKVSSVDVDKDNDGKWDVYTATSGYKLQLAKPEGFTDASWKQFQTTRDNVKAEIISYLKLAKDSSIETVYNAVAARLSEEKANEFNAAFGGVLAPETDYPDVNYDDYGTHSDDIQYLTTKGIVKGYADGTFGYGAPLARVDYIVWLYRAAGSPSVDADAAGFSDVTATTVPNEEFRKAIAWAKAEGVTTGYPDGTFAPYATLNRQDAAAFLYRAAGSPKFQENGVNAKFSDVTPGDTANHAKEVLWAASEGIAKGYYGTVTYFGGYNTLVRQDAAAFLARTLKAGYIAK</sequence>
<dbReference type="PROSITE" id="PS51272">
    <property type="entry name" value="SLH"/>
    <property type="match status" value="3"/>
</dbReference>
<feature type="domain" description="SLH" evidence="2">
    <location>
        <begin position="719"/>
        <end position="782"/>
    </location>
</feature>
<dbReference type="Proteomes" id="UP000245876">
    <property type="component" value="Unassembled WGS sequence"/>
</dbReference>
<dbReference type="AlphaFoldDB" id="A0A2U2N9Y3"/>
<evidence type="ECO:0000313" key="3">
    <source>
        <dbReference type="EMBL" id="PWG65912.1"/>
    </source>
</evidence>
<reference evidence="3 4" key="1">
    <citation type="journal article" date="2018" name="Int. J. Syst. Evol. Microbiol.">
        <title>Bifidobacterium callitrichidarum sp. nov. from the faeces of the emperor tamarin (Saguinus imperator).</title>
        <authorList>
            <person name="Modesto M."/>
            <person name="Michelini S."/>
            <person name="Sansosti M.C."/>
            <person name="De Filippo C."/>
            <person name="Cavalieri D."/>
            <person name="Qvirist L."/>
            <person name="Andlid T."/>
            <person name="Spiezio C."/>
            <person name="Sandri C."/>
            <person name="Pascarelli S."/>
            <person name="Sgorbati B."/>
            <person name="Mattarelli P."/>
        </authorList>
    </citation>
    <scope>NUCLEOTIDE SEQUENCE [LARGE SCALE GENOMIC DNA]</scope>
    <source>
        <strain evidence="3 4">TRI 5</strain>
    </source>
</reference>
<dbReference type="OrthoDB" id="3238677at2"/>
<evidence type="ECO:0000259" key="2">
    <source>
        <dbReference type="PROSITE" id="PS51272"/>
    </source>
</evidence>
<dbReference type="EMBL" id="QFFM01000011">
    <property type="protein sequence ID" value="PWG65912.1"/>
    <property type="molecule type" value="Genomic_DNA"/>
</dbReference>
<feature type="domain" description="SLH" evidence="2">
    <location>
        <begin position="783"/>
        <end position="846"/>
    </location>
</feature>
<dbReference type="RefSeq" id="WP_109056988.1">
    <property type="nucleotide sequence ID" value="NZ_QFFM01000011.1"/>
</dbReference>
<keyword evidence="4" id="KW-1185">Reference proteome</keyword>
<keyword evidence="1" id="KW-0732">Signal</keyword>
<evidence type="ECO:0000313" key="4">
    <source>
        <dbReference type="Proteomes" id="UP000245876"/>
    </source>
</evidence>
<dbReference type="InterPro" id="IPR001119">
    <property type="entry name" value="SLH_dom"/>
</dbReference>
<dbReference type="Gene3D" id="2.60.40.4270">
    <property type="entry name" value="Listeria-Bacteroides repeat domain"/>
    <property type="match status" value="1"/>
</dbReference>
<dbReference type="Pfam" id="PF00395">
    <property type="entry name" value="SLH"/>
    <property type="match status" value="2"/>
</dbReference>
<dbReference type="InterPro" id="IPR042229">
    <property type="entry name" value="Listeria/Bacterioides_rpt_sf"/>
</dbReference>
<feature type="chain" id="PRO_5015439836" description="SLH domain-containing protein" evidence="1">
    <location>
        <begin position="34"/>
        <end position="846"/>
    </location>
</feature>
<feature type="signal peptide" evidence="1">
    <location>
        <begin position="1"/>
        <end position="33"/>
    </location>
</feature>
<gene>
    <name evidence="3" type="ORF">DF196_06090</name>
</gene>
<organism evidence="3 4">
    <name type="scientific">Bifidobacterium callitrichidarum</name>
    <dbReference type="NCBI Taxonomy" id="2052941"/>
    <lineage>
        <taxon>Bacteria</taxon>
        <taxon>Bacillati</taxon>
        <taxon>Actinomycetota</taxon>
        <taxon>Actinomycetes</taxon>
        <taxon>Bifidobacteriales</taxon>
        <taxon>Bifidobacteriaceae</taxon>
        <taxon>Bifidobacterium</taxon>
    </lineage>
</organism>
<accession>A0A2U2N9Y3</accession>
<proteinExistence type="predicted"/>
<feature type="domain" description="SLH" evidence="2">
    <location>
        <begin position="654"/>
        <end position="717"/>
    </location>
</feature>
<name>A0A2U2N9Y3_9BIFI</name>